<dbReference type="InterPro" id="IPR004265">
    <property type="entry name" value="Dirigent"/>
</dbReference>
<dbReference type="Pfam" id="PF03018">
    <property type="entry name" value="Dirigent"/>
    <property type="match status" value="1"/>
</dbReference>
<dbReference type="GO" id="GO:0009699">
    <property type="term" value="P:phenylpropanoid biosynthetic process"/>
    <property type="evidence" value="ECO:0007669"/>
    <property type="project" value="UniProtKB-ARBA"/>
</dbReference>
<dbReference type="Gene3D" id="2.40.480.10">
    <property type="entry name" value="Allene oxide cyclase-like"/>
    <property type="match status" value="1"/>
</dbReference>
<evidence type="ECO:0000256" key="4">
    <source>
        <dbReference type="RuleBase" id="RU363099"/>
    </source>
</evidence>
<protein>
    <recommendedName>
        <fullName evidence="4">Dirigent protein</fullName>
    </recommendedName>
</protein>
<proteinExistence type="inferred from homology"/>
<evidence type="ECO:0000256" key="3">
    <source>
        <dbReference type="ARBA" id="ARBA00022525"/>
    </source>
</evidence>
<name>A0A7J7M3D4_9MAGN</name>
<comment type="subunit">
    <text evidence="2 4">Homodimer.</text>
</comment>
<comment type="subcellular location">
    <subcellularLocation>
        <location evidence="4">Secreted</location>
        <location evidence="4">Extracellular space</location>
        <location evidence="4">Apoplast</location>
    </subcellularLocation>
</comment>
<dbReference type="GO" id="GO:0048046">
    <property type="term" value="C:apoplast"/>
    <property type="evidence" value="ECO:0007669"/>
    <property type="project" value="UniProtKB-SubCell"/>
</dbReference>
<keyword evidence="4" id="KW-0732">Signal</keyword>
<organism evidence="5 6">
    <name type="scientific">Kingdonia uniflora</name>
    <dbReference type="NCBI Taxonomy" id="39325"/>
    <lineage>
        <taxon>Eukaryota</taxon>
        <taxon>Viridiplantae</taxon>
        <taxon>Streptophyta</taxon>
        <taxon>Embryophyta</taxon>
        <taxon>Tracheophyta</taxon>
        <taxon>Spermatophyta</taxon>
        <taxon>Magnoliopsida</taxon>
        <taxon>Ranunculales</taxon>
        <taxon>Circaeasteraceae</taxon>
        <taxon>Kingdonia</taxon>
    </lineage>
</organism>
<dbReference type="PANTHER" id="PTHR21495">
    <property type="entry name" value="NUCLEOPORIN-RELATED"/>
    <property type="match status" value="1"/>
</dbReference>
<dbReference type="OrthoDB" id="1864232at2759"/>
<gene>
    <name evidence="5" type="ORF">GIB67_016878</name>
</gene>
<dbReference type="EMBL" id="JACGCM010001796">
    <property type="protein sequence ID" value="KAF6149340.1"/>
    <property type="molecule type" value="Genomic_DNA"/>
</dbReference>
<comment type="caution">
    <text evidence="5">The sequence shown here is derived from an EMBL/GenBank/DDBJ whole genome shotgun (WGS) entry which is preliminary data.</text>
</comment>
<reference evidence="5 6" key="1">
    <citation type="journal article" date="2020" name="IScience">
        <title>Genome Sequencing of the Endangered Kingdonia uniflora (Circaeasteraceae, Ranunculales) Reveals Potential Mechanisms of Evolutionary Specialization.</title>
        <authorList>
            <person name="Sun Y."/>
            <person name="Deng T."/>
            <person name="Zhang A."/>
            <person name="Moore M.J."/>
            <person name="Landis J.B."/>
            <person name="Lin N."/>
            <person name="Zhang H."/>
            <person name="Zhang X."/>
            <person name="Huang J."/>
            <person name="Zhang X."/>
            <person name="Sun H."/>
            <person name="Wang H."/>
        </authorList>
    </citation>
    <scope>NUCLEOTIDE SEQUENCE [LARGE SCALE GENOMIC DNA]</scope>
    <source>
        <strain evidence="5">TB1705</strain>
        <tissue evidence="5">Leaf</tissue>
    </source>
</reference>
<evidence type="ECO:0000313" key="6">
    <source>
        <dbReference type="Proteomes" id="UP000541444"/>
    </source>
</evidence>
<feature type="chain" id="PRO_5029949024" description="Dirigent protein" evidence="4">
    <location>
        <begin position="21"/>
        <end position="176"/>
    </location>
</feature>
<dbReference type="AlphaFoldDB" id="A0A7J7M3D4"/>
<dbReference type="InterPro" id="IPR044859">
    <property type="entry name" value="Allene_oxi_cyc_Dirigent"/>
</dbReference>
<dbReference type="Proteomes" id="UP000541444">
    <property type="component" value="Unassembled WGS sequence"/>
</dbReference>
<evidence type="ECO:0000256" key="2">
    <source>
        <dbReference type="ARBA" id="ARBA00011738"/>
    </source>
</evidence>
<keyword evidence="3 4" id="KW-0964">Secreted</keyword>
<comment type="similarity">
    <text evidence="1 4">Belongs to the plant dirigent protein family.</text>
</comment>
<evidence type="ECO:0000256" key="1">
    <source>
        <dbReference type="ARBA" id="ARBA00010746"/>
    </source>
</evidence>
<comment type="function">
    <text evidence="4">Dirigent proteins impart stereoselectivity on the phenoxy radical-coupling reaction, yielding optically active lignans from two molecules of coniferyl alcohol in the biosynthesis of lignans, flavonolignans, and alkaloids and thus plays a central role in plant secondary metabolism.</text>
</comment>
<sequence>MAKSHHSLTIFFIFIVATTGNKHGYKKEKLSHFHLYWHDVASGKNPTSAKIVTVPSRNNSAAPFGTVFMNDNTLTEGSELSSKFIGRGQGLLASAAQNEIGLLMVMNFAFETGKYNGSTISILGRNTIFSKVREMPIVGGSELFRFARGYVQARTYKFDLLSGDATVEYDIYVMHF</sequence>
<feature type="signal peptide" evidence="4">
    <location>
        <begin position="1"/>
        <end position="20"/>
    </location>
</feature>
<keyword evidence="4" id="KW-0052">Apoplast</keyword>
<evidence type="ECO:0000313" key="5">
    <source>
        <dbReference type="EMBL" id="KAF6149340.1"/>
    </source>
</evidence>
<keyword evidence="6" id="KW-1185">Reference proteome</keyword>
<accession>A0A7J7M3D4</accession>